<evidence type="ECO:0000256" key="2">
    <source>
        <dbReference type="ARBA" id="ARBA00022448"/>
    </source>
</evidence>
<feature type="transmembrane region" description="Helical" evidence="7">
    <location>
        <begin position="378"/>
        <end position="399"/>
    </location>
</feature>
<proteinExistence type="predicted"/>
<accession>A0ABT3GN18</accession>
<dbReference type="InterPro" id="IPR036259">
    <property type="entry name" value="MFS_trans_sf"/>
</dbReference>
<keyword evidence="3" id="KW-1003">Cell membrane</keyword>
<dbReference type="Gene3D" id="1.20.1250.20">
    <property type="entry name" value="MFS general substrate transporter like domains"/>
    <property type="match status" value="2"/>
</dbReference>
<evidence type="ECO:0000256" key="6">
    <source>
        <dbReference type="ARBA" id="ARBA00023136"/>
    </source>
</evidence>
<protein>
    <submittedName>
        <fullName evidence="8">MFS transporter</fullName>
    </submittedName>
</protein>
<dbReference type="RefSeq" id="WP_264488975.1">
    <property type="nucleotide sequence ID" value="NZ_JAPDDT010000010.1"/>
</dbReference>
<keyword evidence="4 7" id="KW-0812">Transmembrane</keyword>
<evidence type="ECO:0000256" key="4">
    <source>
        <dbReference type="ARBA" id="ARBA00022692"/>
    </source>
</evidence>
<name>A0ABT3GN18_9BACT</name>
<feature type="transmembrane region" description="Helical" evidence="7">
    <location>
        <begin position="80"/>
        <end position="99"/>
    </location>
</feature>
<dbReference type="SUPFAM" id="SSF103473">
    <property type="entry name" value="MFS general substrate transporter"/>
    <property type="match status" value="1"/>
</dbReference>
<evidence type="ECO:0000256" key="7">
    <source>
        <dbReference type="SAM" id="Phobius"/>
    </source>
</evidence>
<keyword evidence="2" id="KW-0813">Transport</keyword>
<evidence type="ECO:0000256" key="1">
    <source>
        <dbReference type="ARBA" id="ARBA00004651"/>
    </source>
</evidence>
<dbReference type="PANTHER" id="PTHR23522">
    <property type="entry name" value="BLL5896 PROTEIN"/>
    <property type="match status" value="1"/>
</dbReference>
<dbReference type="Pfam" id="PF03825">
    <property type="entry name" value="Nuc_H_symport"/>
    <property type="match status" value="1"/>
</dbReference>
<sequence>MSLPMPSRSALAVLGGLWTVFFFLGMSPGYYTPALSNILASRGLGSEWVAYAFLVGPLAALISPLIVGSIADNRFPAQKVFAVIGMVSGLLLAAAFAALERLGSPHLFLGLFAAASIVAAPMWSMLASIAMVHLRSGEREFPVVRLGGTLGWMAAGVLTSFVFHFEGSPGAGYAAAITRFIGAAFALFLPNTPPMGNSRSLRTLLGLDAFRLLKERDHLVFFSVTTLLSIPLAVFFMHTPMHLIALGSTTPSATMTIGQISEIVAMLLMSVVMTRFRVKTVLMIALGLSALRYALFSVAGSTGNSGWLIAGISLHGLCYTLYFITGQLFLDRRVDPSMRTQAQGLLTLASNGVGSVIGILFGKFLYDYAVVQQHGGWTAYWWVQAALSALCLPVMAIFYQGVAVKKEEGAQV</sequence>
<comment type="subcellular location">
    <subcellularLocation>
        <location evidence="1">Cell membrane</location>
        <topology evidence="1">Multi-pass membrane protein</topology>
    </subcellularLocation>
</comment>
<feature type="transmembrane region" description="Helical" evidence="7">
    <location>
        <begin position="111"/>
        <end position="134"/>
    </location>
</feature>
<keyword evidence="5 7" id="KW-1133">Transmembrane helix</keyword>
<dbReference type="InterPro" id="IPR004740">
    <property type="entry name" value="Nuc_H_symport"/>
</dbReference>
<feature type="transmembrane region" description="Helical" evidence="7">
    <location>
        <begin position="305"/>
        <end position="324"/>
    </location>
</feature>
<feature type="transmembrane region" description="Helical" evidence="7">
    <location>
        <begin position="171"/>
        <end position="189"/>
    </location>
</feature>
<evidence type="ECO:0000256" key="5">
    <source>
        <dbReference type="ARBA" id="ARBA00022989"/>
    </source>
</evidence>
<reference evidence="8 9" key="1">
    <citation type="submission" date="2022-10" db="EMBL/GenBank/DDBJ databases">
        <title>Luteolibacter arcticus strain CCTCC AB 2014275, whole genome shotgun sequencing project.</title>
        <authorList>
            <person name="Zhao G."/>
            <person name="Shen L."/>
        </authorList>
    </citation>
    <scope>NUCLEOTIDE SEQUENCE [LARGE SCALE GENOMIC DNA]</scope>
    <source>
        <strain evidence="8 9">CCTCC AB 2014275</strain>
    </source>
</reference>
<gene>
    <name evidence="8" type="ORF">OKA05_20050</name>
</gene>
<dbReference type="EMBL" id="JAPDDT010000010">
    <property type="protein sequence ID" value="MCW1924866.1"/>
    <property type="molecule type" value="Genomic_DNA"/>
</dbReference>
<evidence type="ECO:0000313" key="9">
    <source>
        <dbReference type="Proteomes" id="UP001320876"/>
    </source>
</evidence>
<feature type="transmembrane region" description="Helical" evidence="7">
    <location>
        <begin position="345"/>
        <end position="366"/>
    </location>
</feature>
<feature type="transmembrane region" description="Helical" evidence="7">
    <location>
        <begin position="146"/>
        <end position="165"/>
    </location>
</feature>
<feature type="transmembrane region" description="Helical" evidence="7">
    <location>
        <begin position="48"/>
        <end position="68"/>
    </location>
</feature>
<organism evidence="8 9">
    <name type="scientific">Luteolibacter arcticus</name>
    <dbReference type="NCBI Taxonomy" id="1581411"/>
    <lineage>
        <taxon>Bacteria</taxon>
        <taxon>Pseudomonadati</taxon>
        <taxon>Verrucomicrobiota</taxon>
        <taxon>Verrucomicrobiia</taxon>
        <taxon>Verrucomicrobiales</taxon>
        <taxon>Verrucomicrobiaceae</taxon>
        <taxon>Luteolibacter</taxon>
    </lineage>
</organism>
<dbReference type="Proteomes" id="UP001320876">
    <property type="component" value="Unassembled WGS sequence"/>
</dbReference>
<keyword evidence="9" id="KW-1185">Reference proteome</keyword>
<feature type="transmembrane region" description="Helical" evidence="7">
    <location>
        <begin position="219"/>
        <end position="237"/>
    </location>
</feature>
<dbReference type="PANTHER" id="PTHR23522:SF4">
    <property type="entry name" value="NUCLEOSIDE PERMEASE NUPG-RELATED"/>
    <property type="match status" value="1"/>
</dbReference>
<evidence type="ECO:0000313" key="8">
    <source>
        <dbReference type="EMBL" id="MCW1924866.1"/>
    </source>
</evidence>
<feature type="transmembrane region" description="Helical" evidence="7">
    <location>
        <begin position="257"/>
        <end position="274"/>
    </location>
</feature>
<feature type="transmembrane region" description="Helical" evidence="7">
    <location>
        <begin position="281"/>
        <end position="299"/>
    </location>
</feature>
<comment type="caution">
    <text evidence="8">The sequence shown here is derived from an EMBL/GenBank/DDBJ whole genome shotgun (WGS) entry which is preliminary data.</text>
</comment>
<evidence type="ECO:0000256" key="3">
    <source>
        <dbReference type="ARBA" id="ARBA00022475"/>
    </source>
</evidence>
<keyword evidence="6 7" id="KW-0472">Membrane</keyword>